<sequence>MGLDYLSKKNWHTGSIKNIAKVWEKEQKYIEKLKKQEEYTKKRHEEKTAYELKQLQVEAGLIPKSALDNNRRYYKQSL</sequence>
<dbReference type="AlphaFoldDB" id="G0R641"/>
<evidence type="ECO:0000313" key="9">
    <source>
        <dbReference type="EMBL" id="EGR27064.1"/>
    </source>
</evidence>
<evidence type="ECO:0000256" key="7">
    <source>
        <dbReference type="ARBA" id="ARBA00023242"/>
    </source>
</evidence>
<evidence type="ECO:0000259" key="8">
    <source>
        <dbReference type="SMART" id="SM01083"/>
    </source>
</evidence>
<dbReference type="Pfam" id="PF10197">
    <property type="entry name" value="Cir_N"/>
    <property type="match status" value="1"/>
</dbReference>
<dbReference type="GeneID" id="14903110"/>
<organism evidence="9 10">
    <name type="scientific">Ichthyophthirius multifiliis</name>
    <name type="common">White spot disease agent</name>
    <name type="synonym">Ich</name>
    <dbReference type="NCBI Taxonomy" id="5932"/>
    <lineage>
        <taxon>Eukaryota</taxon>
        <taxon>Sar</taxon>
        <taxon>Alveolata</taxon>
        <taxon>Ciliophora</taxon>
        <taxon>Intramacronucleata</taxon>
        <taxon>Oligohymenophorea</taxon>
        <taxon>Hymenostomatida</taxon>
        <taxon>Ophryoglenina</taxon>
        <taxon>Ichthyophthirius</taxon>
    </lineage>
</organism>
<proteinExistence type="inferred from homology"/>
<dbReference type="PANTHER" id="PTHR16196:SF0">
    <property type="entry name" value="PRE-MRNA-SPLICING FACTOR CWC25 HOMOLOG"/>
    <property type="match status" value="1"/>
</dbReference>
<dbReference type="SMART" id="SM01083">
    <property type="entry name" value="Cir_N"/>
    <property type="match status" value="1"/>
</dbReference>
<dbReference type="InterPro" id="IPR019339">
    <property type="entry name" value="CIR_N_dom"/>
</dbReference>
<dbReference type="InterPro" id="IPR051376">
    <property type="entry name" value="CWC25_splicing_factor"/>
</dbReference>
<keyword evidence="10" id="KW-1185">Reference proteome</keyword>
<gene>
    <name evidence="9" type="ORF">IMG5_202450</name>
</gene>
<dbReference type="eggNOG" id="KOG3869">
    <property type="taxonomic scope" value="Eukaryota"/>
</dbReference>
<keyword evidence="6" id="KW-0508">mRNA splicing</keyword>
<dbReference type="OMA" id="GISYAWS"/>
<dbReference type="STRING" id="857967.G0R641"/>
<feature type="domain" description="CBF1-interacting co-repressor CIR N-terminal" evidence="8">
    <location>
        <begin position="10"/>
        <end position="46"/>
    </location>
</feature>
<evidence type="ECO:0000256" key="5">
    <source>
        <dbReference type="ARBA" id="ARBA00023054"/>
    </source>
</evidence>
<dbReference type="GO" id="GO:0005684">
    <property type="term" value="C:U2-type spliceosomal complex"/>
    <property type="evidence" value="ECO:0007669"/>
    <property type="project" value="TreeGrafter"/>
</dbReference>
<evidence type="ECO:0000256" key="6">
    <source>
        <dbReference type="ARBA" id="ARBA00023187"/>
    </source>
</evidence>
<accession>G0R641</accession>
<keyword evidence="7" id="KW-0539">Nucleus</keyword>
<comment type="similarity">
    <text evidence="2">Belongs to the CWC25 family.</text>
</comment>
<keyword evidence="3" id="KW-0507">mRNA processing</keyword>
<dbReference type="PANTHER" id="PTHR16196">
    <property type="entry name" value="CELL CYCLE CONTROL PROTEIN CWF25"/>
    <property type="match status" value="1"/>
</dbReference>
<dbReference type="GO" id="GO:0000398">
    <property type="term" value="P:mRNA splicing, via spliceosome"/>
    <property type="evidence" value="ECO:0007669"/>
    <property type="project" value="TreeGrafter"/>
</dbReference>
<evidence type="ECO:0000256" key="3">
    <source>
        <dbReference type="ARBA" id="ARBA00022664"/>
    </source>
</evidence>
<evidence type="ECO:0000256" key="2">
    <source>
        <dbReference type="ARBA" id="ARBA00006695"/>
    </source>
</evidence>
<comment type="subcellular location">
    <subcellularLocation>
        <location evidence="1">Nucleus</location>
    </subcellularLocation>
</comment>
<dbReference type="InParanoid" id="G0R641"/>
<keyword evidence="4" id="KW-0747">Spliceosome</keyword>
<name>G0R641_ICHMU</name>
<dbReference type="EMBL" id="GL984389">
    <property type="protein sequence ID" value="EGR27064.1"/>
    <property type="molecule type" value="Genomic_DNA"/>
</dbReference>
<evidence type="ECO:0000313" key="10">
    <source>
        <dbReference type="Proteomes" id="UP000008983"/>
    </source>
</evidence>
<dbReference type="OrthoDB" id="21123at2759"/>
<reference evidence="9 10" key="1">
    <citation type="submission" date="2011-07" db="EMBL/GenBank/DDBJ databases">
        <authorList>
            <person name="Coyne R."/>
            <person name="Brami D."/>
            <person name="Johnson J."/>
            <person name="Hostetler J."/>
            <person name="Hannick L."/>
            <person name="Clark T."/>
            <person name="Cassidy-Hanley D."/>
            <person name="Inman J."/>
        </authorList>
    </citation>
    <scope>NUCLEOTIDE SEQUENCE [LARGE SCALE GENOMIC DNA]</scope>
    <source>
        <strain evidence="9 10">G5</strain>
    </source>
</reference>
<keyword evidence="5" id="KW-0175">Coiled coil</keyword>
<dbReference type="RefSeq" id="XP_004023948.1">
    <property type="nucleotide sequence ID" value="XM_004023899.1"/>
</dbReference>
<evidence type="ECO:0000256" key="4">
    <source>
        <dbReference type="ARBA" id="ARBA00022728"/>
    </source>
</evidence>
<evidence type="ECO:0000256" key="1">
    <source>
        <dbReference type="ARBA" id="ARBA00004123"/>
    </source>
</evidence>
<protein>
    <recommendedName>
        <fullName evidence="8">CBF1-interacting co-repressor CIR N-terminal domain-containing protein</fullName>
    </recommendedName>
</protein>
<dbReference type="Proteomes" id="UP000008983">
    <property type="component" value="Unassembled WGS sequence"/>
</dbReference>